<evidence type="ECO:0000313" key="3">
    <source>
        <dbReference type="Proteomes" id="UP000077961"/>
    </source>
</evidence>
<name>A0A1A9N5V6_9BURK</name>
<evidence type="ECO:0000313" key="1">
    <source>
        <dbReference type="EMBL" id="OAJ56759.1"/>
    </source>
</evidence>
<dbReference type="STRING" id="1462993.A6V36_33240"/>
<dbReference type="RefSeq" id="WP_064269483.1">
    <property type="nucleotide sequence ID" value="NZ_LXJZ01000184.1"/>
</dbReference>
<gene>
    <name evidence="1" type="ORF">A6V36_33240</name>
    <name evidence="2" type="ORF">A6V37_29990</name>
</gene>
<comment type="caution">
    <text evidence="2">The sequence shown here is derived from an EMBL/GenBank/DDBJ whole genome shotgun (WGS) entry which is preliminary data.</text>
</comment>
<dbReference type="EMBL" id="LXKA01000329">
    <property type="protein sequence ID" value="OAJ57183.1"/>
    <property type="molecule type" value="Genomic_DNA"/>
</dbReference>
<dbReference type="Proteomes" id="UP000078116">
    <property type="component" value="Unassembled WGS sequence"/>
</dbReference>
<accession>A0A1A9N5V6</accession>
<dbReference type="EMBL" id="LXJZ01000184">
    <property type="protein sequence ID" value="OAJ56759.1"/>
    <property type="molecule type" value="Genomic_DNA"/>
</dbReference>
<sequence length="163" mass="18015">MTTITESTCRDFPGATQRNAAISKAQEHTFDVFFYGLNMDAELLSSKGVVPRDPRAALVEDHVVILGAKAMLLRSHGGRAYGMLFRLTHREMDTLYAGLHDYRPEPFTAILVNADEDARPVAAISMVHRDPPVDSNHDPAYCTRWKNLVRQLGFPDGASTGAD</sequence>
<evidence type="ECO:0000313" key="4">
    <source>
        <dbReference type="Proteomes" id="UP000078116"/>
    </source>
</evidence>
<reference evidence="3 4" key="1">
    <citation type="submission" date="2016-04" db="EMBL/GenBank/DDBJ databases">
        <title>Reclassification of Paraburkholderia panaciterrae (Farh et al. 2015) Dobritsa &amp; Samadpour 2016 as a later homotypic synonym of Paraburkholderia ginsengiterrae (Farh et al. 2015) Dobritsa &amp; Samadpour 2016.</title>
        <authorList>
            <person name="Dobritsa A.P."/>
            <person name="Kutumbaka K."/>
            <person name="Samadpour M."/>
        </authorList>
    </citation>
    <scope>NUCLEOTIDE SEQUENCE [LARGE SCALE GENOMIC DNA]</scope>
    <source>
        <strain evidence="2 4">DCY85</strain>
        <strain evidence="1 3">DCY85-1</strain>
    </source>
</reference>
<organism evidence="2 4">
    <name type="scientific">Paraburkholderia ginsengiterrae</name>
    <dbReference type="NCBI Taxonomy" id="1462993"/>
    <lineage>
        <taxon>Bacteria</taxon>
        <taxon>Pseudomonadati</taxon>
        <taxon>Pseudomonadota</taxon>
        <taxon>Betaproteobacteria</taxon>
        <taxon>Burkholderiales</taxon>
        <taxon>Burkholderiaceae</taxon>
        <taxon>Paraburkholderia</taxon>
    </lineage>
</organism>
<protein>
    <recommendedName>
        <fullName evidence="5">Gamma-glutamylcyclotransferase</fullName>
    </recommendedName>
</protein>
<evidence type="ECO:0008006" key="5">
    <source>
        <dbReference type="Google" id="ProtNLM"/>
    </source>
</evidence>
<dbReference type="OrthoDB" id="5349038at2"/>
<dbReference type="InterPro" id="IPR013024">
    <property type="entry name" value="GGCT-like"/>
</dbReference>
<evidence type="ECO:0000313" key="2">
    <source>
        <dbReference type="EMBL" id="OAJ57183.1"/>
    </source>
</evidence>
<keyword evidence="3" id="KW-1185">Reference proteome</keyword>
<dbReference type="CDD" id="cd06661">
    <property type="entry name" value="GGCT_like"/>
    <property type="match status" value="1"/>
</dbReference>
<dbReference type="Gene3D" id="3.10.490.10">
    <property type="entry name" value="Gamma-glutamyl cyclotransferase-like"/>
    <property type="match status" value="1"/>
</dbReference>
<dbReference type="AlphaFoldDB" id="A0A1A9N5V6"/>
<proteinExistence type="predicted"/>
<dbReference type="Proteomes" id="UP000077961">
    <property type="component" value="Unassembled WGS sequence"/>
</dbReference>